<evidence type="ECO:0000259" key="4">
    <source>
        <dbReference type="Pfam" id="PF24329"/>
    </source>
</evidence>
<dbReference type="GO" id="GO:0043005">
    <property type="term" value="C:neuron projection"/>
    <property type="evidence" value="ECO:0007669"/>
    <property type="project" value="TreeGrafter"/>
</dbReference>
<keyword evidence="2" id="KW-0677">Repeat</keyword>
<dbReference type="AlphaFoldDB" id="A0A060YQC6"/>
<name>A0A060YQC6_ONCMY</name>
<dbReference type="Pfam" id="PF24329">
    <property type="entry name" value="FN-plug_TEN1-4"/>
    <property type="match status" value="1"/>
</dbReference>
<protein>
    <recommendedName>
        <fullName evidence="4">Teneurin 1-4-like FN-plug domain-containing protein</fullName>
    </recommendedName>
</protein>
<dbReference type="GO" id="GO:0007157">
    <property type="term" value="P:heterophilic cell-cell adhesion via plasma membrane cell adhesion molecules"/>
    <property type="evidence" value="ECO:0007669"/>
    <property type="project" value="TreeGrafter"/>
</dbReference>
<evidence type="ECO:0000313" key="5">
    <source>
        <dbReference type="EMBL" id="CDQ94068.1"/>
    </source>
</evidence>
<feature type="domain" description="Teneurin 1-4-like FN-plug" evidence="4">
    <location>
        <begin position="39"/>
        <end position="124"/>
    </location>
</feature>
<sequence length="249" mass="28164">MCRPVPRPPQQVLQEETSIPGSDLNLLYLSSRAAGYKPVLKVTMTQASVPFNLMKVHLMVAVVGRLFQKWFPAQPNLSYTFIWDKTDAYNQKVYGLSEAVVSVGFEYESCLDLILWEKRTATLQGYELDASNMGGWTLDKHHILDIQNGRNMTTHTHTHTHTKQTCVGTLPRTYRTSPHTLSLSPSLSHTQTNSHLHTCTQTHSSPRTVHMNGQIKSNQILFVTYTWLADVNASVAKCHINHVTIFFPM</sequence>
<evidence type="ECO:0000256" key="2">
    <source>
        <dbReference type="ARBA" id="ARBA00022737"/>
    </source>
</evidence>
<proteinExistence type="predicted"/>
<dbReference type="EMBL" id="FR916741">
    <property type="protein sequence ID" value="CDQ94068.1"/>
    <property type="molecule type" value="Genomic_DNA"/>
</dbReference>
<evidence type="ECO:0000256" key="1">
    <source>
        <dbReference type="ARBA" id="ARBA00022536"/>
    </source>
</evidence>
<dbReference type="PANTHER" id="PTHR11219">
    <property type="entry name" value="TENEURIN AND N-ACETYLGLUCOSAMINE-1-PHOSPHODIESTER ALPHA-N-ACETYLGLUCOSAMINIDASE"/>
    <property type="match status" value="1"/>
</dbReference>
<dbReference type="InterPro" id="IPR051216">
    <property type="entry name" value="Teneurin"/>
</dbReference>
<gene>
    <name evidence="5" type="ORF">GSONMT00038425001</name>
</gene>
<dbReference type="STRING" id="8022.A0A060YQC6"/>
<dbReference type="GO" id="GO:0046982">
    <property type="term" value="F:protein heterodimerization activity"/>
    <property type="evidence" value="ECO:0007669"/>
    <property type="project" value="TreeGrafter"/>
</dbReference>
<keyword evidence="1" id="KW-0245">EGF-like domain</keyword>
<evidence type="ECO:0000313" key="6">
    <source>
        <dbReference type="Proteomes" id="UP000193380"/>
    </source>
</evidence>
<dbReference type="Proteomes" id="UP000193380">
    <property type="component" value="Unassembled WGS sequence"/>
</dbReference>
<dbReference type="GO" id="GO:0042803">
    <property type="term" value="F:protein homodimerization activity"/>
    <property type="evidence" value="ECO:0007669"/>
    <property type="project" value="TreeGrafter"/>
</dbReference>
<dbReference type="InterPro" id="IPR057627">
    <property type="entry name" value="FN-plug_TEN1-4"/>
</dbReference>
<dbReference type="GO" id="GO:0050839">
    <property type="term" value="F:cell adhesion molecule binding"/>
    <property type="evidence" value="ECO:0007669"/>
    <property type="project" value="TreeGrafter"/>
</dbReference>
<reference evidence="5" key="2">
    <citation type="submission" date="2014-03" db="EMBL/GenBank/DDBJ databases">
        <authorList>
            <person name="Genoscope - CEA"/>
        </authorList>
    </citation>
    <scope>NUCLEOTIDE SEQUENCE</scope>
</reference>
<evidence type="ECO:0000256" key="3">
    <source>
        <dbReference type="ARBA" id="ARBA00023157"/>
    </source>
</evidence>
<keyword evidence="3" id="KW-1015">Disulfide bond</keyword>
<reference evidence="5" key="1">
    <citation type="journal article" date="2014" name="Nat. Commun.">
        <title>The rainbow trout genome provides novel insights into evolution after whole-genome duplication in vertebrates.</title>
        <authorList>
            <person name="Berthelot C."/>
            <person name="Brunet F."/>
            <person name="Chalopin D."/>
            <person name="Juanchich A."/>
            <person name="Bernard M."/>
            <person name="Noel B."/>
            <person name="Bento P."/>
            <person name="Da Silva C."/>
            <person name="Labadie K."/>
            <person name="Alberti A."/>
            <person name="Aury J.M."/>
            <person name="Louis A."/>
            <person name="Dehais P."/>
            <person name="Bardou P."/>
            <person name="Montfort J."/>
            <person name="Klopp C."/>
            <person name="Cabau C."/>
            <person name="Gaspin C."/>
            <person name="Thorgaard G.H."/>
            <person name="Boussaha M."/>
            <person name="Quillet E."/>
            <person name="Guyomard R."/>
            <person name="Galiana D."/>
            <person name="Bobe J."/>
            <person name="Volff J.N."/>
            <person name="Genet C."/>
            <person name="Wincker P."/>
            <person name="Jaillon O."/>
            <person name="Roest Crollius H."/>
            <person name="Guiguen Y."/>
        </authorList>
    </citation>
    <scope>NUCLEOTIDE SEQUENCE [LARGE SCALE GENOMIC DNA]</scope>
</reference>
<dbReference type="PANTHER" id="PTHR11219:SF65">
    <property type="entry name" value="TENEURIN-3"/>
    <property type="match status" value="1"/>
</dbReference>
<accession>A0A060YQC6</accession>
<dbReference type="PaxDb" id="8022-A0A060YQC6"/>
<organism evidence="5 6">
    <name type="scientific">Oncorhynchus mykiss</name>
    <name type="common">Rainbow trout</name>
    <name type="synonym">Salmo gairdneri</name>
    <dbReference type="NCBI Taxonomy" id="8022"/>
    <lineage>
        <taxon>Eukaryota</taxon>
        <taxon>Metazoa</taxon>
        <taxon>Chordata</taxon>
        <taxon>Craniata</taxon>
        <taxon>Vertebrata</taxon>
        <taxon>Euteleostomi</taxon>
        <taxon>Actinopterygii</taxon>
        <taxon>Neopterygii</taxon>
        <taxon>Teleostei</taxon>
        <taxon>Protacanthopterygii</taxon>
        <taxon>Salmoniformes</taxon>
        <taxon>Salmonidae</taxon>
        <taxon>Salmoninae</taxon>
        <taxon>Oncorhynchus</taxon>
    </lineage>
</organism>
<dbReference type="GO" id="GO:0048666">
    <property type="term" value="P:neuron development"/>
    <property type="evidence" value="ECO:0007669"/>
    <property type="project" value="TreeGrafter"/>
</dbReference>